<evidence type="ECO:0000313" key="1">
    <source>
        <dbReference type="EMBL" id="KPI45034.1"/>
    </source>
</evidence>
<keyword evidence="2" id="KW-1185">Reference proteome</keyword>
<name>A0A0N1HG46_9EURO</name>
<dbReference type="AlphaFoldDB" id="A0A0N1HG46"/>
<evidence type="ECO:0000313" key="2">
    <source>
        <dbReference type="Proteomes" id="UP000038010"/>
    </source>
</evidence>
<comment type="caution">
    <text evidence="1">The sequence shown here is derived from an EMBL/GenBank/DDBJ whole genome shotgun (WGS) entry which is preliminary data.</text>
</comment>
<gene>
    <name evidence="1" type="ORF">AB675_2290</name>
</gene>
<dbReference type="VEuPathDB" id="FungiDB:AB675_2290"/>
<dbReference type="EMBL" id="LFJN01000002">
    <property type="protein sequence ID" value="KPI45034.1"/>
    <property type="molecule type" value="Genomic_DNA"/>
</dbReference>
<dbReference type="Proteomes" id="UP000038010">
    <property type="component" value="Unassembled WGS sequence"/>
</dbReference>
<sequence>MTRRTVKEPKAKHIFTIPRTVATGHKSHRPNSRDARSHAAFWGGASSRTTQTVAKAGDKINSKTRARSLQPVVPTCSPPKLFPSSSVRALDVLTASVNASIQNTCGNLFGQEFLNSLTGPLAKGYLLVAVAYSMAVAGEGDMMGFLVLKEQLLRSVRQELEENQFKADLQSLGLMLLLGSPAVCLLSRRLPGGLGVAEYLAASATDSTLCCGASAAIARECLSENEVHWHHLYNVIRRQYDGNAYQLQWLDYLARYMEITRLSDSAYFEDKLCRPYQPKSRGADYIGRGTPHRDWLSPLATEWNDLKARTCLETPMHALGRMMQAWLATFLDSDHTSKEDAWLLLEERLRLGRKIEHFVGVAVTVTGAETAMLSCCQWAAMVMLKSDRHRISLWQAARQTPTRPRLVTTLRMTDLGTLWGPYKGMLYWVVSVCHRSTSGKCFPLLTTALLSRLAHVLALSEQYEAIGLTPLTRLAEFEHMCCDGTETPTMHPDPAWFDSTGQ</sequence>
<protein>
    <submittedName>
        <fullName evidence="1">Uncharacterized protein</fullName>
    </submittedName>
</protein>
<accession>A0A0N1HG46</accession>
<reference evidence="1 2" key="1">
    <citation type="submission" date="2015-06" db="EMBL/GenBank/DDBJ databases">
        <title>Draft genome of the ant-associated black yeast Phialophora attae CBS 131958.</title>
        <authorList>
            <person name="Moreno L.F."/>
            <person name="Stielow B.J."/>
            <person name="de Hoog S."/>
            <person name="Vicente V.A."/>
            <person name="Weiss V.A."/>
            <person name="de Vries M."/>
            <person name="Cruz L.M."/>
            <person name="Souza E.M."/>
        </authorList>
    </citation>
    <scope>NUCLEOTIDE SEQUENCE [LARGE SCALE GENOMIC DNA]</scope>
    <source>
        <strain evidence="1 2">CBS 131958</strain>
    </source>
</reference>
<dbReference type="GeneID" id="28734129"/>
<dbReference type="OrthoDB" id="4897532at2759"/>
<dbReference type="RefSeq" id="XP_018004997.1">
    <property type="nucleotide sequence ID" value="XM_018142249.1"/>
</dbReference>
<organism evidence="1 2">
    <name type="scientific">Cyphellophora attinorum</name>
    <dbReference type="NCBI Taxonomy" id="1664694"/>
    <lineage>
        <taxon>Eukaryota</taxon>
        <taxon>Fungi</taxon>
        <taxon>Dikarya</taxon>
        <taxon>Ascomycota</taxon>
        <taxon>Pezizomycotina</taxon>
        <taxon>Eurotiomycetes</taxon>
        <taxon>Chaetothyriomycetidae</taxon>
        <taxon>Chaetothyriales</taxon>
        <taxon>Cyphellophoraceae</taxon>
        <taxon>Cyphellophora</taxon>
    </lineage>
</organism>
<proteinExistence type="predicted"/>